<reference evidence="2 3" key="1">
    <citation type="journal article" date="2023" name="Proc. Natl. Acad. Sci. U.S.A.">
        <title>Bacterial tolerance to host-exuded specialized metabolites structures the maize root microbiome.</title>
        <authorList>
            <person name="Thoenen L."/>
            <person name="Giroud C."/>
            <person name="Kreuzer M."/>
            <person name="Waelchli J."/>
            <person name="Gfeller V."/>
            <person name="Deslandes-Herold G."/>
            <person name="Mateo P."/>
            <person name="Robert C.A.M."/>
            <person name="Ahrens C.H."/>
            <person name="Rubio-Somoza I."/>
            <person name="Bruggmann R."/>
            <person name="Erb M."/>
            <person name="Schlaeppi K."/>
        </authorList>
    </citation>
    <scope>NUCLEOTIDE SEQUENCE [LARGE SCALE GENOMIC DNA]</scope>
    <source>
        <strain evidence="2 3">LBA1-1-1.1</strain>
    </source>
</reference>
<dbReference type="EMBL" id="JBEGIE010000063">
    <property type="protein sequence ID" value="MEV4913928.1"/>
    <property type="molecule type" value="Genomic_DNA"/>
</dbReference>
<gene>
    <name evidence="2" type="ORF">MRBLBA1_004867</name>
</gene>
<keyword evidence="3" id="KW-1185">Reference proteome</keyword>
<feature type="transmembrane region" description="Helical" evidence="1">
    <location>
        <begin position="135"/>
        <end position="156"/>
    </location>
</feature>
<keyword evidence="1" id="KW-0812">Transmembrane</keyword>
<organism evidence="2 3">
    <name type="scientific">Bacillus proteolyticus</name>
    <dbReference type="NCBI Taxonomy" id="2026192"/>
    <lineage>
        <taxon>Bacteria</taxon>
        <taxon>Bacillati</taxon>
        <taxon>Bacillota</taxon>
        <taxon>Bacilli</taxon>
        <taxon>Bacillales</taxon>
        <taxon>Bacillaceae</taxon>
        <taxon>Bacillus</taxon>
        <taxon>Bacillus cereus group</taxon>
    </lineage>
</organism>
<sequence>MNKKYISIGLLAALIIMFFWNNKSDYYGEYSADGQPRYSIKIMDNDQAKLNINNQVYTVNYKEKHGRLEVAQDDVYHIYNEGITEVYFEPQKDNTLSYSVVQGGKEMELATYKKIEGSNGDSGQPSVFWLTVKNIFYGFIIFGVMMAIIWSVFSYIQKKNESQ</sequence>
<name>A0ABV3IHY9_9BACI</name>
<keyword evidence="1" id="KW-0472">Membrane</keyword>
<comment type="caution">
    <text evidence="2">The sequence shown here is derived from an EMBL/GenBank/DDBJ whole genome shotgun (WGS) entry which is preliminary data.</text>
</comment>
<dbReference type="RefSeq" id="WP_199640635.1">
    <property type="nucleotide sequence ID" value="NZ_JBEGIE010000063.1"/>
</dbReference>
<protein>
    <recommendedName>
        <fullName evidence="4">DUF3592 domain-containing protein</fullName>
    </recommendedName>
</protein>
<accession>A0ABV3IHY9</accession>
<evidence type="ECO:0000313" key="2">
    <source>
        <dbReference type="EMBL" id="MEV4913928.1"/>
    </source>
</evidence>
<evidence type="ECO:0000256" key="1">
    <source>
        <dbReference type="SAM" id="Phobius"/>
    </source>
</evidence>
<feature type="transmembrane region" description="Helical" evidence="1">
    <location>
        <begin position="5"/>
        <end position="21"/>
    </location>
</feature>
<evidence type="ECO:0000313" key="3">
    <source>
        <dbReference type="Proteomes" id="UP001552502"/>
    </source>
</evidence>
<keyword evidence="1" id="KW-1133">Transmembrane helix</keyword>
<evidence type="ECO:0008006" key="4">
    <source>
        <dbReference type="Google" id="ProtNLM"/>
    </source>
</evidence>
<dbReference type="Proteomes" id="UP001552502">
    <property type="component" value="Unassembled WGS sequence"/>
</dbReference>
<proteinExistence type="predicted"/>